<reference evidence="1 2" key="1">
    <citation type="journal article" date="2022" name="DNA Res.">
        <title>Chromosomal-level genome assembly of the orchid tree Bauhinia variegata (Leguminosae; Cercidoideae) supports the allotetraploid origin hypothesis of Bauhinia.</title>
        <authorList>
            <person name="Zhong Y."/>
            <person name="Chen Y."/>
            <person name="Zheng D."/>
            <person name="Pang J."/>
            <person name="Liu Y."/>
            <person name="Luo S."/>
            <person name="Meng S."/>
            <person name="Qian L."/>
            <person name="Wei D."/>
            <person name="Dai S."/>
            <person name="Zhou R."/>
        </authorList>
    </citation>
    <scope>NUCLEOTIDE SEQUENCE [LARGE SCALE GENOMIC DNA]</scope>
    <source>
        <strain evidence="1">BV-YZ2020</strain>
    </source>
</reference>
<evidence type="ECO:0000313" key="1">
    <source>
        <dbReference type="EMBL" id="KAI4324057.1"/>
    </source>
</evidence>
<proteinExistence type="predicted"/>
<gene>
    <name evidence="1" type="ORF">L6164_023623</name>
</gene>
<sequence>MESKANSTTTCPEEFLCPISLEIMEDPVVTATGITCERKRIEEWFFVKNKKTCPATSQELKNFDLTPNHLLKRIISSWRNKMSLEQEGEEKMPQPNVRVPRRYEVTHATLLGKARTTFNKRVLVPETNIGG</sequence>
<dbReference type="EMBL" id="CM039434">
    <property type="protein sequence ID" value="KAI4324057.1"/>
    <property type="molecule type" value="Genomic_DNA"/>
</dbReference>
<protein>
    <submittedName>
        <fullName evidence="1">Uncharacterized protein</fullName>
    </submittedName>
</protein>
<keyword evidence="2" id="KW-1185">Reference proteome</keyword>
<organism evidence="1 2">
    <name type="scientific">Bauhinia variegata</name>
    <name type="common">Purple orchid tree</name>
    <name type="synonym">Phanera variegata</name>
    <dbReference type="NCBI Taxonomy" id="167791"/>
    <lineage>
        <taxon>Eukaryota</taxon>
        <taxon>Viridiplantae</taxon>
        <taxon>Streptophyta</taxon>
        <taxon>Embryophyta</taxon>
        <taxon>Tracheophyta</taxon>
        <taxon>Spermatophyta</taxon>
        <taxon>Magnoliopsida</taxon>
        <taxon>eudicotyledons</taxon>
        <taxon>Gunneridae</taxon>
        <taxon>Pentapetalae</taxon>
        <taxon>rosids</taxon>
        <taxon>fabids</taxon>
        <taxon>Fabales</taxon>
        <taxon>Fabaceae</taxon>
        <taxon>Cercidoideae</taxon>
        <taxon>Cercideae</taxon>
        <taxon>Bauhiniinae</taxon>
        <taxon>Bauhinia</taxon>
    </lineage>
</organism>
<comment type="caution">
    <text evidence="1">The sequence shown here is derived from an EMBL/GenBank/DDBJ whole genome shotgun (WGS) entry which is preliminary data.</text>
</comment>
<dbReference type="Proteomes" id="UP000828941">
    <property type="component" value="Chromosome 9"/>
</dbReference>
<name>A0ACB9MIS7_BAUVA</name>
<evidence type="ECO:0000313" key="2">
    <source>
        <dbReference type="Proteomes" id="UP000828941"/>
    </source>
</evidence>
<accession>A0ACB9MIS7</accession>